<feature type="chain" id="PRO_5003592239" description="Secreted protein" evidence="1">
    <location>
        <begin position="24"/>
        <end position="205"/>
    </location>
</feature>
<protein>
    <recommendedName>
        <fullName evidence="4">Secreted protein</fullName>
    </recommendedName>
</protein>
<keyword evidence="3" id="KW-1185">Reference proteome</keyword>
<evidence type="ECO:0008006" key="4">
    <source>
        <dbReference type="Google" id="ProtNLM"/>
    </source>
</evidence>
<accession>H3ZDV4</accession>
<evidence type="ECO:0000313" key="2">
    <source>
        <dbReference type="EMBL" id="EHR41257.1"/>
    </source>
</evidence>
<comment type="caution">
    <text evidence="2">The sequence shown here is derived from an EMBL/GenBank/DDBJ whole genome shotgun (WGS) entry which is preliminary data.</text>
</comment>
<sequence>MSKAVVLALLSAGLFCAVGKVQAVSAELQCQLQVPAAVHGTSVWYQMGYPFNLTANNLGLLPGSTLYQMAEQAFGLWQQGVSETTVMAQVSQRCASFSAAELNREYSFFEEEGNTPTHLTACGDMTTTVVQSFAPLDGQPLTLSNFKAVIIGEEQKPAITRLIVQAFNLKQQGQLETAILEQTFAYCQQQSAEFKQQLAAEFYAE</sequence>
<feature type="signal peptide" evidence="1">
    <location>
        <begin position="1"/>
        <end position="23"/>
    </location>
</feature>
<dbReference type="EMBL" id="AHTH01000019">
    <property type="protein sequence ID" value="EHR41257.1"/>
    <property type="molecule type" value="Genomic_DNA"/>
</dbReference>
<organism evidence="2 3">
    <name type="scientific">Alishewanella jeotgali KCTC 22429</name>
    <dbReference type="NCBI Taxonomy" id="1129374"/>
    <lineage>
        <taxon>Bacteria</taxon>
        <taxon>Pseudomonadati</taxon>
        <taxon>Pseudomonadota</taxon>
        <taxon>Gammaproteobacteria</taxon>
        <taxon>Alteromonadales</taxon>
        <taxon>Alteromonadaceae</taxon>
        <taxon>Alishewanella</taxon>
    </lineage>
</organism>
<dbReference type="Proteomes" id="UP000012046">
    <property type="component" value="Unassembled WGS sequence"/>
</dbReference>
<evidence type="ECO:0000256" key="1">
    <source>
        <dbReference type="SAM" id="SignalP"/>
    </source>
</evidence>
<keyword evidence="1" id="KW-0732">Signal</keyword>
<evidence type="ECO:0000313" key="3">
    <source>
        <dbReference type="Proteomes" id="UP000012046"/>
    </source>
</evidence>
<gene>
    <name evidence="2" type="ORF">AJE_07676</name>
</gene>
<dbReference type="AlphaFoldDB" id="H3ZDV4"/>
<proteinExistence type="predicted"/>
<dbReference type="RefSeq" id="WP_008950374.1">
    <property type="nucleotide sequence ID" value="NZ_AHTH01000019.1"/>
</dbReference>
<dbReference type="STRING" id="1129374.AJE_07676"/>
<name>H3ZDV4_9ALTE</name>
<dbReference type="PATRIC" id="fig|1129374.4.peg.1535"/>
<reference evidence="2 3" key="1">
    <citation type="journal article" date="2012" name="J. Bacteriol.">
        <title>Genome Sequence of Extracellular-Protease-Producing Alishewanella jeotgali Isolated from Traditional Korean Fermented Seafood.</title>
        <authorList>
            <person name="Jung J."/>
            <person name="Chun J."/>
            <person name="Park W."/>
        </authorList>
    </citation>
    <scope>NUCLEOTIDE SEQUENCE [LARGE SCALE GENOMIC DNA]</scope>
    <source>
        <strain evidence="2 3">KCTC 22429</strain>
    </source>
</reference>